<protein>
    <submittedName>
        <fullName evidence="1">Uncharacterized protein</fullName>
    </submittedName>
</protein>
<reference evidence="1" key="1">
    <citation type="submission" date="2022-02" db="EMBL/GenBank/DDBJ databases">
        <authorList>
            <person name="Henning P.M."/>
            <person name="McCubbin A.G."/>
            <person name="Shore J.S."/>
        </authorList>
    </citation>
    <scope>NUCLEOTIDE SEQUENCE</scope>
    <source>
        <strain evidence="1">F60SS</strain>
        <tissue evidence="1">Leaves</tissue>
    </source>
</reference>
<comment type="caution">
    <text evidence="1">The sequence shown here is derived from an EMBL/GenBank/DDBJ whole genome shotgun (WGS) entry which is preliminary data.</text>
</comment>
<evidence type="ECO:0000313" key="2">
    <source>
        <dbReference type="Proteomes" id="UP001141552"/>
    </source>
</evidence>
<dbReference type="AlphaFoldDB" id="A0A9Q0F9J5"/>
<accession>A0A9Q0F9J5</accession>
<dbReference type="Proteomes" id="UP001141552">
    <property type="component" value="Unassembled WGS sequence"/>
</dbReference>
<proteinExistence type="predicted"/>
<name>A0A9Q0F9J5_9ROSI</name>
<dbReference type="EMBL" id="JAKUCV010006416">
    <property type="protein sequence ID" value="KAJ4827419.1"/>
    <property type="molecule type" value="Genomic_DNA"/>
</dbReference>
<reference evidence="1" key="2">
    <citation type="journal article" date="2023" name="Plants (Basel)">
        <title>Annotation of the Turnera subulata (Passifloraceae) Draft Genome Reveals the S-Locus Evolved after the Divergence of Turneroideae from Passifloroideae in a Stepwise Manner.</title>
        <authorList>
            <person name="Henning P.M."/>
            <person name="Roalson E.H."/>
            <person name="Mir W."/>
            <person name="McCubbin A.G."/>
            <person name="Shore J.S."/>
        </authorList>
    </citation>
    <scope>NUCLEOTIDE SEQUENCE</scope>
    <source>
        <strain evidence="1">F60SS</strain>
    </source>
</reference>
<evidence type="ECO:0000313" key="1">
    <source>
        <dbReference type="EMBL" id="KAJ4827419.1"/>
    </source>
</evidence>
<sequence length="85" mass="9651">MAKPFFGNTLNVLRSLEEYCIANMSPTKIGMVIGFMISFPTIASGSKYFVERVKEESLKLVMTRALEQAVEEKRQRLQMDSSPTE</sequence>
<keyword evidence="2" id="KW-1185">Reference proteome</keyword>
<gene>
    <name evidence="1" type="ORF">Tsubulata_037286</name>
</gene>
<organism evidence="1 2">
    <name type="scientific">Turnera subulata</name>
    <dbReference type="NCBI Taxonomy" id="218843"/>
    <lineage>
        <taxon>Eukaryota</taxon>
        <taxon>Viridiplantae</taxon>
        <taxon>Streptophyta</taxon>
        <taxon>Embryophyta</taxon>
        <taxon>Tracheophyta</taxon>
        <taxon>Spermatophyta</taxon>
        <taxon>Magnoliopsida</taxon>
        <taxon>eudicotyledons</taxon>
        <taxon>Gunneridae</taxon>
        <taxon>Pentapetalae</taxon>
        <taxon>rosids</taxon>
        <taxon>fabids</taxon>
        <taxon>Malpighiales</taxon>
        <taxon>Passifloraceae</taxon>
        <taxon>Turnera</taxon>
    </lineage>
</organism>